<evidence type="ECO:0000259" key="2">
    <source>
        <dbReference type="Pfam" id="PF24616"/>
    </source>
</evidence>
<feature type="compositionally biased region" description="Polar residues" evidence="1">
    <location>
        <begin position="34"/>
        <end position="69"/>
    </location>
</feature>
<dbReference type="EMBL" id="JAULSN010000001">
    <property type="protein sequence ID" value="KAK3382945.1"/>
    <property type="molecule type" value="Genomic_DNA"/>
</dbReference>
<feature type="compositionally biased region" description="Polar residues" evidence="1">
    <location>
        <begin position="8"/>
        <end position="19"/>
    </location>
</feature>
<feature type="compositionally biased region" description="Acidic residues" evidence="1">
    <location>
        <begin position="234"/>
        <end position="247"/>
    </location>
</feature>
<dbReference type="Pfam" id="PF24616">
    <property type="entry name" value="DUF7624"/>
    <property type="match status" value="1"/>
</dbReference>
<name>A0AAE0TXD3_9PEZI</name>
<feature type="region of interest" description="Disordered" evidence="1">
    <location>
        <begin position="1"/>
        <end position="82"/>
    </location>
</feature>
<keyword evidence="4" id="KW-1185">Reference proteome</keyword>
<accession>A0AAE0TXD3</accession>
<feature type="compositionally biased region" description="Basic and acidic residues" evidence="1">
    <location>
        <begin position="562"/>
        <end position="572"/>
    </location>
</feature>
<organism evidence="3 4">
    <name type="scientific">Lasiosphaeria ovina</name>
    <dbReference type="NCBI Taxonomy" id="92902"/>
    <lineage>
        <taxon>Eukaryota</taxon>
        <taxon>Fungi</taxon>
        <taxon>Dikarya</taxon>
        <taxon>Ascomycota</taxon>
        <taxon>Pezizomycotina</taxon>
        <taxon>Sordariomycetes</taxon>
        <taxon>Sordariomycetidae</taxon>
        <taxon>Sordariales</taxon>
        <taxon>Lasiosphaeriaceae</taxon>
        <taxon>Lasiosphaeria</taxon>
    </lineage>
</organism>
<evidence type="ECO:0000313" key="4">
    <source>
        <dbReference type="Proteomes" id="UP001287356"/>
    </source>
</evidence>
<feature type="compositionally biased region" description="Low complexity" evidence="1">
    <location>
        <begin position="587"/>
        <end position="600"/>
    </location>
</feature>
<reference evidence="3" key="1">
    <citation type="journal article" date="2023" name="Mol. Phylogenet. Evol.">
        <title>Genome-scale phylogeny and comparative genomics of the fungal order Sordariales.</title>
        <authorList>
            <person name="Hensen N."/>
            <person name="Bonometti L."/>
            <person name="Westerberg I."/>
            <person name="Brannstrom I.O."/>
            <person name="Guillou S."/>
            <person name="Cros-Aarteil S."/>
            <person name="Calhoun S."/>
            <person name="Haridas S."/>
            <person name="Kuo A."/>
            <person name="Mondo S."/>
            <person name="Pangilinan J."/>
            <person name="Riley R."/>
            <person name="LaButti K."/>
            <person name="Andreopoulos B."/>
            <person name="Lipzen A."/>
            <person name="Chen C."/>
            <person name="Yan M."/>
            <person name="Daum C."/>
            <person name="Ng V."/>
            <person name="Clum A."/>
            <person name="Steindorff A."/>
            <person name="Ohm R.A."/>
            <person name="Martin F."/>
            <person name="Silar P."/>
            <person name="Natvig D.O."/>
            <person name="Lalanne C."/>
            <person name="Gautier V."/>
            <person name="Ament-Velasquez S.L."/>
            <person name="Kruys A."/>
            <person name="Hutchinson M.I."/>
            <person name="Powell A.J."/>
            <person name="Barry K."/>
            <person name="Miller A.N."/>
            <person name="Grigoriev I.V."/>
            <person name="Debuchy R."/>
            <person name="Gladieux P."/>
            <person name="Hiltunen Thoren M."/>
            <person name="Johannesson H."/>
        </authorList>
    </citation>
    <scope>NUCLEOTIDE SEQUENCE</scope>
    <source>
        <strain evidence="3">CBS 958.72</strain>
    </source>
</reference>
<sequence>MALEAPLRTSTGSITSTYSPHADMSLASGPESPALSSQYMASSSGPDSQSLRPNSFSRPGSNHLMSPSSDIVGPSPVTSNGTETTEIEDEIAEGHTDEGRGPAHGHPSLMMLRTNLPDHIRKSVGEEIVSVIHAPQSFQNWKSSDSISRSSLSNSVTGMSAEGTISPPLSEHSTVKSPPPTHIPPSHFLPMVNTKVKPVPFGLDTATPQAQKLEDVFANEPSKLRSSTASSLDMEADADEEYEDADEFSTTSARAEDSEVKALRAALEECWTLCNTLANLSSIHRERVFNSSGTPDAHEKAWKCCWKLCKRLYTSRDDLHESYNVRTNLDLCRDFCQALFDVRQRKEEVADSILRVSFELNNHLYSAQDSRNLPEAFRERTLDFYITLCHRLMKQRNELAEETDSLLRACWSLAEMLFSLRQNRRDNKAPDEELLGSAVQACWELCDIFREGWTQIRPDRGTPRPSQVNFFSSGLGSGGSFGHPNMSGGHPSDITRSGAGSRASLHSKRESLRSLTDPPGERPRPHAVVPETPVTEFEDTPISPDASPQMPNIIVLGTSLDSRSDRGGERGRWSSNASNLSGYSQNSQQSHHTSSTTTTATASIEDLNVTRIKTLILKAAMNIGFSRDAAAADTLGGASSLQAFVKSLPTGSFGSLPSHATLLQSYKNLVLADATFRASASLPTRGKRVNALDIAKSVNWMMMRSSQYSFLRDLFKLVFGFQLDDAETRKSVSIAI</sequence>
<dbReference type="InterPro" id="IPR056041">
    <property type="entry name" value="DUF7624"/>
</dbReference>
<feature type="compositionally biased region" description="Polar residues" evidence="1">
    <location>
        <begin position="576"/>
        <end position="586"/>
    </location>
</feature>
<reference evidence="3" key="2">
    <citation type="submission" date="2023-06" db="EMBL/GenBank/DDBJ databases">
        <authorList>
            <consortium name="Lawrence Berkeley National Laboratory"/>
            <person name="Haridas S."/>
            <person name="Hensen N."/>
            <person name="Bonometti L."/>
            <person name="Westerberg I."/>
            <person name="Brannstrom I.O."/>
            <person name="Guillou S."/>
            <person name="Cros-Aarteil S."/>
            <person name="Calhoun S."/>
            <person name="Kuo A."/>
            <person name="Mondo S."/>
            <person name="Pangilinan J."/>
            <person name="Riley R."/>
            <person name="Labutti K."/>
            <person name="Andreopoulos B."/>
            <person name="Lipzen A."/>
            <person name="Chen C."/>
            <person name="Yanf M."/>
            <person name="Daum C."/>
            <person name="Ng V."/>
            <person name="Clum A."/>
            <person name="Steindorff A."/>
            <person name="Ohm R."/>
            <person name="Martin F."/>
            <person name="Silar P."/>
            <person name="Natvig D."/>
            <person name="Lalanne C."/>
            <person name="Gautier V."/>
            <person name="Ament-Velasquez S.L."/>
            <person name="Kruys A."/>
            <person name="Hutchinson M.I."/>
            <person name="Powell A.J."/>
            <person name="Barry K."/>
            <person name="Miller A.N."/>
            <person name="Grigoriev I.V."/>
            <person name="Debuchy R."/>
            <person name="Gladieux P."/>
            <person name="Thoren M.H."/>
            <person name="Johannesson H."/>
        </authorList>
    </citation>
    <scope>NUCLEOTIDE SEQUENCE</scope>
    <source>
        <strain evidence="3">CBS 958.72</strain>
    </source>
</reference>
<feature type="domain" description="DUF7624" evidence="2">
    <location>
        <begin position="599"/>
        <end position="735"/>
    </location>
</feature>
<feature type="region of interest" description="Disordered" evidence="1">
    <location>
        <begin position="224"/>
        <end position="254"/>
    </location>
</feature>
<evidence type="ECO:0000256" key="1">
    <source>
        <dbReference type="SAM" id="MobiDB-lite"/>
    </source>
</evidence>
<feature type="region of interest" description="Disordered" evidence="1">
    <location>
        <begin position="456"/>
        <end position="600"/>
    </location>
</feature>
<proteinExistence type="predicted"/>
<gene>
    <name evidence="3" type="ORF">B0T24DRAFT_687238</name>
</gene>
<dbReference type="Proteomes" id="UP001287356">
    <property type="component" value="Unassembled WGS sequence"/>
</dbReference>
<evidence type="ECO:0000313" key="3">
    <source>
        <dbReference type="EMBL" id="KAK3382945.1"/>
    </source>
</evidence>
<protein>
    <recommendedName>
        <fullName evidence="2">DUF7624 domain-containing protein</fullName>
    </recommendedName>
</protein>
<comment type="caution">
    <text evidence="3">The sequence shown here is derived from an EMBL/GenBank/DDBJ whole genome shotgun (WGS) entry which is preliminary data.</text>
</comment>
<feature type="region of interest" description="Disordered" evidence="1">
    <location>
        <begin position="153"/>
        <end position="187"/>
    </location>
</feature>
<dbReference type="AlphaFoldDB" id="A0AAE0TXD3"/>